<keyword evidence="2" id="KW-1185">Reference proteome</keyword>
<sequence length="53" mass="5721">MLSQIFGITVNGDNDSIEPLCGCRKLEKCPVLECICRGGKSSPCSPICEFSLK</sequence>
<dbReference type="EMBL" id="AFFY01000003">
    <property type="protein sequence ID" value="EHH01776.1"/>
    <property type="molecule type" value="Genomic_DNA"/>
</dbReference>
<organism evidence="1 2">
    <name type="scientific">Paraprevotella clara YIT 11840</name>
    <dbReference type="NCBI Taxonomy" id="762968"/>
    <lineage>
        <taxon>Bacteria</taxon>
        <taxon>Pseudomonadati</taxon>
        <taxon>Bacteroidota</taxon>
        <taxon>Bacteroidia</taxon>
        <taxon>Bacteroidales</taxon>
        <taxon>Prevotellaceae</taxon>
        <taxon>Paraprevotella</taxon>
    </lineage>
</organism>
<dbReference type="STRING" id="762968.HMPREF9441_00229"/>
<evidence type="ECO:0000313" key="1">
    <source>
        <dbReference type="EMBL" id="EHH01776.1"/>
    </source>
</evidence>
<evidence type="ECO:0000313" key="2">
    <source>
        <dbReference type="Proteomes" id="UP000003598"/>
    </source>
</evidence>
<dbReference type="HOGENOM" id="CLU_3064380_0_0_10"/>
<proteinExistence type="predicted"/>
<dbReference type="Proteomes" id="UP000003598">
    <property type="component" value="Unassembled WGS sequence"/>
</dbReference>
<dbReference type="AlphaFoldDB" id="G5SLL0"/>
<name>G5SLL0_9BACT</name>
<gene>
    <name evidence="1" type="ORF">HMPREF9441_00229</name>
</gene>
<protein>
    <submittedName>
        <fullName evidence="1">Uncharacterized protein</fullName>
    </submittedName>
</protein>
<comment type="caution">
    <text evidence="1">The sequence shown here is derived from an EMBL/GenBank/DDBJ whole genome shotgun (WGS) entry which is preliminary data.</text>
</comment>
<reference evidence="1 2" key="1">
    <citation type="submission" date="2011-03" db="EMBL/GenBank/DDBJ databases">
        <authorList>
            <person name="Weinstock G."/>
            <person name="Sodergren E."/>
            <person name="Clifton S."/>
            <person name="Fulton L."/>
            <person name="Fulton B."/>
            <person name="Courtney L."/>
            <person name="Fronick C."/>
            <person name="Harrison M."/>
            <person name="Strong C."/>
            <person name="Farmer C."/>
            <person name="Delahaunty K."/>
            <person name="Markovic C."/>
            <person name="Hall O."/>
            <person name="Minx P."/>
            <person name="Tomlinson C."/>
            <person name="Mitreva M."/>
            <person name="Hou S."/>
            <person name="Chen J."/>
            <person name="Wollam A."/>
            <person name="Pepin K.H."/>
            <person name="Johnson M."/>
            <person name="Bhonagiri V."/>
            <person name="Zhang X."/>
            <person name="Suruliraj S."/>
            <person name="Warren W."/>
            <person name="Chinwalla A."/>
            <person name="Mardis E.R."/>
            <person name="Wilson R.K."/>
        </authorList>
    </citation>
    <scope>NUCLEOTIDE SEQUENCE [LARGE SCALE GENOMIC DNA]</scope>
    <source>
        <strain evidence="1 2">YIT 11840</strain>
    </source>
</reference>
<accession>G5SLL0</accession>